<reference evidence="2" key="1">
    <citation type="submission" date="2019-04" db="EMBL/GenBank/DDBJ databases">
        <title>Sequencing of skin fungus with MAO and IRED activity.</title>
        <authorList>
            <person name="Marsaioli A.J."/>
            <person name="Bonatto J.M.C."/>
            <person name="Reis Junior O."/>
        </authorList>
    </citation>
    <scope>NUCLEOTIDE SEQUENCE</scope>
    <source>
        <strain evidence="2">30M1</strain>
    </source>
</reference>
<feature type="compositionally biased region" description="Polar residues" evidence="1">
    <location>
        <begin position="138"/>
        <end position="148"/>
    </location>
</feature>
<evidence type="ECO:0000313" key="2">
    <source>
        <dbReference type="EMBL" id="KAF3009843.1"/>
    </source>
</evidence>
<dbReference type="AlphaFoldDB" id="A0A9P4TP10"/>
<feature type="compositionally biased region" description="Polar residues" evidence="1">
    <location>
        <begin position="91"/>
        <end position="104"/>
    </location>
</feature>
<feature type="region of interest" description="Disordered" evidence="1">
    <location>
        <begin position="220"/>
        <end position="247"/>
    </location>
</feature>
<organism evidence="2 3">
    <name type="scientific">Curvularia kusanoi</name>
    <name type="common">Cochliobolus kusanoi</name>
    <dbReference type="NCBI Taxonomy" id="90978"/>
    <lineage>
        <taxon>Eukaryota</taxon>
        <taxon>Fungi</taxon>
        <taxon>Dikarya</taxon>
        <taxon>Ascomycota</taxon>
        <taxon>Pezizomycotina</taxon>
        <taxon>Dothideomycetes</taxon>
        <taxon>Pleosporomycetidae</taxon>
        <taxon>Pleosporales</taxon>
        <taxon>Pleosporineae</taxon>
        <taxon>Pleosporaceae</taxon>
        <taxon>Curvularia</taxon>
    </lineage>
</organism>
<protein>
    <submittedName>
        <fullName evidence="2">Uncharacterized protein</fullName>
    </submittedName>
</protein>
<comment type="caution">
    <text evidence="2">The sequence shown here is derived from an EMBL/GenBank/DDBJ whole genome shotgun (WGS) entry which is preliminary data.</text>
</comment>
<evidence type="ECO:0000313" key="3">
    <source>
        <dbReference type="Proteomes" id="UP000801428"/>
    </source>
</evidence>
<name>A0A9P4TP10_CURKU</name>
<evidence type="ECO:0000256" key="1">
    <source>
        <dbReference type="SAM" id="MobiDB-lite"/>
    </source>
</evidence>
<gene>
    <name evidence="2" type="ORF">E8E13_010445</name>
</gene>
<proteinExistence type="predicted"/>
<keyword evidence="3" id="KW-1185">Reference proteome</keyword>
<dbReference type="EMBL" id="SWKU01000002">
    <property type="protein sequence ID" value="KAF3009843.1"/>
    <property type="molecule type" value="Genomic_DNA"/>
</dbReference>
<dbReference type="OrthoDB" id="3798768at2759"/>
<accession>A0A9P4TP10</accession>
<sequence length="247" mass="27723">MLDQRSDYVPSGGAPKSERSHLPPETSQSQPIPKTDDVERMTASATFEDIFRLPSDQSPSTAAREQSLLAAKMQELRVAQSVKKEELMTIAKQQDSTNTPSIQQPLEPEVQGETDHEQVPKVWRRSSLKRSWGRARSKMSSALSQALRSPTDDQPAAESADSIMERWRSFSLQREKDESLMLGAFDSFEGSMEEAMNSKYKELRGEGRFLINEKADASLKKQPNHRLVEDEPAGPTAEERIWLSGSD</sequence>
<feature type="region of interest" description="Disordered" evidence="1">
    <location>
        <begin position="1"/>
        <end position="41"/>
    </location>
</feature>
<dbReference type="Proteomes" id="UP000801428">
    <property type="component" value="Unassembled WGS sequence"/>
</dbReference>
<feature type="compositionally biased region" description="Basic residues" evidence="1">
    <location>
        <begin position="122"/>
        <end position="137"/>
    </location>
</feature>
<feature type="region of interest" description="Disordered" evidence="1">
    <location>
        <begin position="90"/>
        <end position="160"/>
    </location>
</feature>